<feature type="region of interest" description="Disordered" evidence="1">
    <location>
        <begin position="35"/>
        <end position="79"/>
    </location>
</feature>
<keyword evidence="4" id="KW-1185">Reference proteome</keyword>
<reference evidence="3 4" key="1">
    <citation type="submission" date="2020-08" db="EMBL/GenBank/DDBJ databases">
        <title>Genomic Encyclopedia of Type Strains, Phase IV (KMG-IV): sequencing the most valuable type-strain genomes for metagenomic binning, comparative biology and taxonomic classification.</title>
        <authorList>
            <person name="Goeker M."/>
        </authorList>
    </citation>
    <scope>NUCLEOTIDE SEQUENCE [LARGE SCALE GENOMIC DNA]</scope>
    <source>
        <strain evidence="3 4">DSM 102238</strain>
    </source>
</reference>
<name>A0A7W6H7L2_9HYPH</name>
<feature type="compositionally biased region" description="Polar residues" evidence="1">
    <location>
        <begin position="58"/>
        <end position="78"/>
    </location>
</feature>
<gene>
    <name evidence="3" type="ORF">GGR04_003976</name>
</gene>
<dbReference type="EMBL" id="JACIEK010000015">
    <property type="protein sequence ID" value="MBB4000100.1"/>
    <property type="molecule type" value="Genomic_DNA"/>
</dbReference>
<proteinExistence type="predicted"/>
<dbReference type="InterPro" id="IPR022073">
    <property type="entry name" value="T4BSS_DotH_IcmK"/>
</dbReference>
<protein>
    <submittedName>
        <fullName evidence="3">Intracellular multiplication protein IcmK</fullName>
    </submittedName>
</protein>
<sequence length="354" mass="38313">MARTTVIPTLFATFMATAAFAQSSSPVMMEPVLQNQEAGDETDDGAVADEGAAAPPNTRAQSSQQEMTLPQGQTSAPQSRRLLNSLNDLDRPLSPEEITAYGQSLREQFPLNPDMIRDYRRRLNESQRAAAAPPNGVRPEALTQSLRVSLDTRGPTPQLETSPGTVSIVSFFDQTGAPWPIASFVVGREDAFQVYAMQEGSNQLAVAPLVAHGYSNLAVSLVQEDQPLVIDLETNEARSHYRLDLSVGGRGPNAIIPAVQTREPKQTASDELMMAFVQGSDIPKTARKLSTDDSDVAAWHFNGNLYIRTNQTLMAPSWSATLAGPGGIKAYRLRPAPVALISRNGQVTKVRITQ</sequence>
<keyword evidence="2" id="KW-0732">Signal</keyword>
<evidence type="ECO:0000313" key="4">
    <source>
        <dbReference type="Proteomes" id="UP000542776"/>
    </source>
</evidence>
<evidence type="ECO:0000256" key="1">
    <source>
        <dbReference type="SAM" id="MobiDB-lite"/>
    </source>
</evidence>
<feature type="compositionally biased region" description="Acidic residues" evidence="1">
    <location>
        <begin position="38"/>
        <end position="47"/>
    </location>
</feature>
<accession>A0A7W6H7L2</accession>
<feature type="chain" id="PRO_5031414462" evidence="2">
    <location>
        <begin position="22"/>
        <end position="354"/>
    </location>
</feature>
<dbReference type="RefSeq" id="WP_210291891.1">
    <property type="nucleotide sequence ID" value="NZ_JACIEK010000015.1"/>
</dbReference>
<feature type="signal peptide" evidence="2">
    <location>
        <begin position="1"/>
        <end position="21"/>
    </location>
</feature>
<evidence type="ECO:0000313" key="3">
    <source>
        <dbReference type="EMBL" id="MBB4000100.1"/>
    </source>
</evidence>
<dbReference type="Proteomes" id="UP000542776">
    <property type="component" value="Unassembled WGS sequence"/>
</dbReference>
<organism evidence="3 4">
    <name type="scientific">Aureimonas pseudogalii</name>
    <dbReference type="NCBI Taxonomy" id="1744844"/>
    <lineage>
        <taxon>Bacteria</taxon>
        <taxon>Pseudomonadati</taxon>
        <taxon>Pseudomonadota</taxon>
        <taxon>Alphaproteobacteria</taxon>
        <taxon>Hyphomicrobiales</taxon>
        <taxon>Aurantimonadaceae</taxon>
        <taxon>Aureimonas</taxon>
    </lineage>
</organism>
<dbReference type="AlphaFoldDB" id="A0A7W6H7L2"/>
<dbReference type="Pfam" id="PF12293">
    <property type="entry name" value="T4BSS_DotH_IcmK"/>
    <property type="match status" value="1"/>
</dbReference>
<evidence type="ECO:0000256" key="2">
    <source>
        <dbReference type="SAM" id="SignalP"/>
    </source>
</evidence>
<comment type="caution">
    <text evidence="3">The sequence shown here is derived from an EMBL/GenBank/DDBJ whole genome shotgun (WGS) entry which is preliminary data.</text>
</comment>